<keyword evidence="2" id="KW-0963">Cytoplasm</keyword>
<dbReference type="NCBIfam" id="TIGR01880">
    <property type="entry name" value="Ac-peptdase-euk"/>
    <property type="match status" value="1"/>
</dbReference>
<dbReference type="GO" id="GO:0006520">
    <property type="term" value="P:amino acid metabolic process"/>
    <property type="evidence" value="ECO:0007669"/>
    <property type="project" value="InterPro"/>
</dbReference>
<dbReference type="InterPro" id="IPR052083">
    <property type="entry name" value="Aminoacylase-1_M20A"/>
</dbReference>
<gene>
    <name evidence="8" type="ORF">BB560_001259</name>
</gene>
<keyword evidence="9" id="KW-1185">Reference proteome</keyword>
<feature type="binding site" evidence="6">
    <location>
        <position position="113"/>
    </location>
    <ligand>
        <name>Zn(2+)</name>
        <dbReference type="ChEBI" id="CHEBI:29105"/>
        <label>1</label>
    </ligand>
</feature>
<evidence type="ECO:0000259" key="7">
    <source>
        <dbReference type="Pfam" id="PF07687"/>
    </source>
</evidence>
<dbReference type="Pfam" id="PF07687">
    <property type="entry name" value="M20_dimer"/>
    <property type="match status" value="1"/>
</dbReference>
<dbReference type="OrthoDB" id="10059875at2759"/>
<dbReference type="GO" id="GO:0046872">
    <property type="term" value="F:metal ion binding"/>
    <property type="evidence" value="ECO:0007669"/>
    <property type="project" value="UniProtKB-KW"/>
</dbReference>
<evidence type="ECO:0000256" key="1">
    <source>
        <dbReference type="ARBA" id="ARBA00006247"/>
    </source>
</evidence>
<comment type="cofactor">
    <cofactor evidence="6">
        <name>Zn(2+)</name>
        <dbReference type="ChEBI" id="CHEBI:29105"/>
    </cofactor>
    <text evidence="6">Binds 2 Zn(2+) ions per subunit.</text>
</comment>
<dbReference type="SUPFAM" id="SSF53187">
    <property type="entry name" value="Zn-dependent exopeptidases"/>
    <property type="match status" value="1"/>
</dbReference>
<dbReference type="InterPro" id="IPR010159">
    <property type="entry name" value="N-acyl_aa_amidohydrolase"/>
</dbReference>
<evidence type="ECO:0000313" key="9">
    <source>
        <dbReference type="Proteomes" id="UP000245609"/>
    </source>
</evidence>
<feature type="active site" evidence="5">
    <location>
        <position position="78"/>
    </location>
</feature>
<dbReference type="Gene3D" id="1.10.150.900">
    <property type="match status" value="1"/>
</dbReference>
<evidence type="ECO:0000313" key="8">
    <source>
        <dbReference type="EMBL" id="PVV04243.1"/>
    </source>
</evidence>
<name>A0A2T9ZI08_9FUNG</name>
<dbReference type="InterPro" id="IPR036264">
    <property type="entry name" value="Bact_exopeptidase_dim_dom"/>
</dbReference>
<dbReference type="PIRSF" id="PIRSF036696">
    <property type="entry name" value="ACY-1"/>
    <property type="match status" value="1"/>
</dbReference>
<proteinExistence type="inferred from homology"/>
<dbReference type="GO" id="GO:0005737">
    <property type="term" value="C:cytoplasm"/>
    <property type="evidence" value="ECO:0007669"/>
    <property type="project" value="InterPro"/>
</dbReference>
<dbReference type="Gene3D" id="3.30.70.360">
    <property type="match status" value="1"/>
</dbReference>
<dbReference type="STRING" id="133381.A0A2T9ZI08"/>
<dbReference type="AlphaFoldDB" id="A0A2T9ZI08"/>
<reference evidence="8 9" key="1">
    <citation type="journal article" date="2018" name="MBio">
        <title>Comparative Genomics Reveals the Core Gene Toolbox for the Fungus-Insect Symbiosis.</title>
        <authorList>
            <person name="Wang Y."/>
            <person name="Stata M."/>
            <person name="Wang W."/>
            <person name="Stajich J.E."/>
            <person name="White M.M."/>
            <person name="Moncalvo J.M."/>
        </authorList>
    </citation>
    <scope>NUCLEOTIDE SEQUENCE [LARGE SCALE GENOMIC DNA]</scope>
    <source>
        <strain evidence="8 9">SC-DP-2</strain>
    </source>
</reference>
<evidence type="ECO:0000256" key="5">
    <source>
        <dbReference type="PIRSR" id="PIRSR036696-1"/>
    </source>
</evidence>
<dbReference type="Gene3D" id="3.40.630.10">
    <property type="entry name" value="Zn peptidases"/>
    <property type="match status" value="1"/>
</dbReference>
<sequence length="405" mass="45545">MTATEPESVARFREFLKIRTEPPNAAYHECAEFLVNQAKEIGLEYKVIEPVKGKPIVILTLPGTDSSLKSVMLNCHIDVVPVFEEFWTYPPYAAERVPTENGDFKIYARGSQDMKVTGSMYLEAVRKIVSSGKKLTRDVHMVFSPDEEIGGYEGVKTFVETQDFRELNVGFDLDEGLLGADERYTFLYAERTAAQVIYTTHGNTGHGSQFIEGTAIEKMIPIVNALMEKRAINKKALKEFESDGSNFRSGEITSVNLTMFNGGKQANVVPATYTVTFDIRVSPDDDFAQFKAWLLDLAKQNDAEIRFILPDEDRTITPIDRNNKFIDTFFTSLQKRGIEPVPIICPGITDARHVRSKGVPAFGFCPINNHAMLAHQHDEFVHESSFLKGIDIYYDLVSDLANVQE</sequence>
<dbReference type="EMBL" id="MBFS01000145">
    <property type="protein sequence ID" value="PVV04243.1"/>
    <property type="molecule type" value="Genomic_DNA"/>
</dbReference>
<dbReference type="PANTHER" id="PTHR45892">
    <property type="entry name" value="AMINOACYLASE-1"/>
    <property type="match status" value="1"/>
</dbReference>
<comment type="similarity">
    <text evidence="1">Belongs to the peptidase M20A family.</text>
</comment>
<comment type="caution">
    <text evidence="8">The sequence shown here is derived from an EMBL/GenBank/DDBJ whole genome shotgun (WGS) entry which is preliminary data.</text>
</comment>
<dbReference type="SUPFAM" id="SSF55031">
    <property type="entry name" value="Bacterial exopeptidase dimerisation domain"/>
    <property type="match status" value="1"/>
</dbReference>
<feature type="active site" description="Proton acceptor" evidence="5">
    <location>
        <position position="147"/>
    </location>
</feature>
<dbReference type="InterPro" id="IPR011650">
    <property type="entry name" value="Peptidase_M20_dimer"/>
</dbReference>
<protein>
    <recommendedName>
        <fullName evidence="7">Peptidase M20 dimerisation domain-containing protein</fullName>
    </recommendedName>
</protein>
<dbReference type="Proteomes" id="UP000245609">
    <property type="component" value="Unassembled WGS sequence"/>
</dbReference>
<feature type="binding site" evidence="6">
    <location>
        <position position="148"/>
    </location>
    <ligand>
        <name>Zn(2+)</name>
        <dbReference type="ChEBI" id="CHEBI:29105"/>
        <label>2</label>
    </ligand>
</feature>
<dbReference type="PANTHER" id="PTHR45892:SF1">
    <property type="entry name" value="AMINOACYLASE-1"/>
    <property type="match status" value="1"/>
</dbReference>
<feature type="binding site" evidence="6">
    <location>
        <position position="375"/>
    </location>
    <ligand>
        <name>Zn(2+)</name>
        <dbReference type="ChEBI" id="CHEBI:29105"/>
        <label>2</label>
    </ligand>
</feature>
<evidence type="ECO:0000256" key="2">
    <source>
        <dbReference type="ARBA" id="ARBA00022490"/>
    </source>
</evidence>
<feature type="binding site" evidence="6">
    <location>
        <position position="175"/>
    </location>
    <ligand>
        <name>Zn(2+)</name>
        <dbReference type="ChEBI" id="CHEBI:29105"/>
        <label>1</label>
    </ligand>
</feature>
<dbReference type="Pfam" id="PF01546">
    <property type="entry name" value="Peptidase_M20"/>
    <property type="match status" value="1"/>
</dbReference>
<organism evidence="8 9">
    <name type="scientific">Smittium megazygosporum</name>
    <dbReference type="NCBI Taxonomy" id="133381"/>
    <lineage>
        <taxon>Eukaryota</taxon>
        <taxon>Fungi</taxon>
        <taxon>Fungi incertae sedis</taxon>
        <taxon>Zoopagomycota</taxon>
        <taxon>Kickxellomycotina</taxon>
        <taxon>Harpellomycetes</taxon>
        <taxon>Harpellales</taxon>
        <taxon>Legeriomycetaceae</taxon>
        <taxon>Smittium</taxon>
    </lineage>
</organism>
<feature type="binding site" evidence="6">
    <location>
        <position position="76"/>
    </location>
    <ligand>
        <name>Zn(2+)</name>
        <dbReference type="ChEBI" id="CHEBI:29105"/>
        <label>1</label>
    </ligand>
</feature>
<evidence type="ECO:0000256" key="4">
    <source>
        <dbReference type="ARBA" id="ARBA00022833"/>
    </source>
</evidence>
<keyword evidence="4 6" id="KW-0862">Zinc</keyword>
<dbReference type="GO" id="GO:0004046">
    <property type="term" value="F:aminoacylase activity"/>
    <property type="evidence" value="ECO:0007669"/>
    <property type="project" value="InterPro"/>
</dbReference>
<evidence type="ECO:0000256" key="6">
    <source>
        <dbReference type="PIRSR" id="PIRSR036696-2"/>
    </source>
</evidence>
<dbReference type="InterPro" id="IPR002933">
    <property type="entry name" value="Peptidase_M20"/>
</dbReference>
<keyword evidence="3 6" id="KW-0479">Metal-binding</keyword>
<accession>A0A2T9ZI08</accession>
<evidence type="ECO:0000256" key="3">
    <source>
        <dbReference type="ARBA" id="ARBA00022723"/>
    </source>
</evidence>
<feature type="domain" description="Peptidase M20 dimerisation" evidence="7">
    <location>
        <begin position="188"/>
        <end position="303"/>
    </location>
</feature>
<feature type="binding site" evidence="6">
    <location>
        <position position="113"/>
    </location>
    <ligand>
        <name>Zn(2+)</name>
        <dbReference type="ChEBI" id="CHEBI:29105"/>
        <label>2</label>
    </ligand>
</feature>